<feature type="region of interest" description="Disordered" evidence="1">
    <location>
        <begin position="1"/>
        <end position="26"/>
    </location>
</feature>
<evidence type="ECO:0000313" key="2">
    <source>
        <dbReference type="EMBL" id="RRT73428.1"/>
    </source>
</evidence>
<protein>
    <submittedName>
        <fullName evidence="2">Uncharacterized protein</fullName>
    </submittedName>
</protein>
<dbReference type="Proteomes" id="UP000287651">
    <property type="component" value="Unassembled WGS sequence"/>
</dbReference>
<comment type="caution">
    <text evidence="2">The sequence shown here is derived from an EMBL/GenBank/DDBJ whole genome shotgun (WGS) entry which is preliminary data.</text>
</comment>
<evidence type="ECO:0000256" key="1">
    <source>
        <dbReference type="SAM" id="MobiDB-lite"/>
    </source>
</evidence>
<evidence type="ECO:0000313" key="3">
    <source>
        <dbReference type="Proteomes" id="UP000287651"/>
    </source>
</evidence>
<sequence length="88" mass="9797">MNWLWVQGMTRSRPESNGRSRGKRRNVSASVLPPAFWAAPAHRAKDPSMLEGRVSCFPCIPQISTCKRLILVECSDICNLIKDGEDGP</sequence>
<dbReference type="EMBL" id="AMZH03003098">
    <property type="protein sequence ID" value="RRT73428.1"/>
    <property type="molecule type" value="Genomic_DNA"/>
</dbReference>
<reference evidence="2 3" key="1">
    <citation type="journal article" date="2014" name="Agronomy (Basel)">
        <title>A Draft Genome Sequence for Ensete ventricosum, the Drought-Tolerant Tree Against Hunger.</title>
        <authorList>
            <person name="Harrison J."/>
            <person name="Moore K.A."/>
            <person name="Paszkiewicz K."/>
            <person name="Jones T."/>
            <person name="Grant M."/>
            <person name="Ambacheew D."/>
            <person name="Muzemil S."/>
            <person name="Studholme D.J."/>
        </authorList>
    </citation>
    <scope>NUCLEOTIDE SEQUENCE [LARGE SCALE GENOMIC DNA]</scope>
</reference>
<gene>
    <name evidence="2" type="ORF">B296_00033378</name>
</gene>
<accession>A0A427AB19</accession>
<proteinExistence type="predicted"/>
<name>A0A427AB19_ENSVE</name>
<organism evidence="2 3">
    <name type="scientific">Ensete ventricosum</name>
    <name type="common">Abyssinian banana</name>
    <name type="synonym">Musa ensete</name>
    <dbReference type="NCBI Taxonomy" id="4639"/>
    <lineage>
        <taxon>Eukaryota</taxon>
        <taxon>Viridiplantae</taxon>
        <taxon>Streptophyta</taxon>
        <taxon>Embryophyta</taxon>
        <taxon>Tracheophyta</taxon>
        <taxon>Spermatophyta</taxon>
        <taxon>Magnoliopsida</taxon>
        <taxon>Liliopsida</taxon>
        <taxon>Zingiberales</taxon>
        <taxon>Musaceae</taxon>
        <taxon>Ensete</taxon>
    </lineage>
</organism>
<dbReference type="AlphaFoldDB" id="A0A427AB19"/>